<evidence type="ECO:0000256" key="2">
    <source>
        <dbReference type="ARBA" id="ARBA00022737"/>
    </source>
</evidence>
<accession>A0A0H5RST8</accession>
<dbReference type="GO" id="GO:0008270">
    <property type="term" value="F:zinc ion binding"/>
    <property type="evidence" value="ECO:0007669"/>
    <property type="project" value="UniProtKB-KW"/>
</dbReference>
<dbReference type="SUPFAM" id="SSF46565">
    <property type="entry name" value="Chaperone J-domain"/>
    <property type="match status" value="1"/>
</dbReference>
<evidence type="ECO:0000313" key="8">
    <source>
        <dbReference type="EMBL" id="CRZ11779.1"/>
    </source>
</evidence>
<dbReference type="Pfam" id="PF01556">
    <property type="entry name" value="DnaJ_C"/>
    <property type="match status" value="1"/>
</dbReference>
<feature type="domain" description="CR-type" evidence="7">
    <location>
        <begin position="134"/>
        <end position="224"/>
    </location>
</feature>
<protein>
    <recommendedName>
        <fullName evidence="9">J domain-containing protein</fullName>
    </recommendedName>
</protein>
<feature type="zinc finger region" description="CR-type" evidence="5">
    <location>
        <begin position="134"/>
        <end position="224"/>
    </location>
</feature>
<proteinExistence type="predicted"/>
<dbReference type="PROSITE" id="PS00636">
    <property type="entry name" value="DNAJ_1"/>
    <property type="match status" value="1"/>
</dbReference>
<evidence type="ECO:0000256" key="3">
    <source>
        <dbReference type="ARBA" id="ARBA00022771"/>
    </source>
</evidence>
<dbReference type="InterPro" id="IPR036869">
    <property type="entry name" value="J_dom_sf"/>
</dbReference>
<keyword evidence="1 5" id="KW-0479">Metal-binding</keyword>
<evidence type="ECO:0000256" key="5">
    <source>
        <dbReference type="PROSITE-ProRule" id="PRU00546"/>
    </source>
</evidence>
<keyword evidence="3 5" id="KW-0863">Zinc-finger</keyword>
<evidence type="ECO:0000256" key="4">
    <source>
        <dbReference type="ARBA" id="ARBA00022833"/>
    </source>
</evidence>
<dbReference type="InterPro" id="IPR008971">
    <property type="entry name" value="HSP40/DnaJ_pept-bd"/>
</dbReference>
<dbReference type="InterPro" id="IPR001305">
    <property type="entry name" value="HSP_DnaJ_Cys-rich_dom"/>
</dbReference>
<reference evidence="8" key="1">
    <citation type="submission" date="2015-04" db="EMBL/GenBank/DDBJ databases">
        <title>The genome sequence of the plant pathogenic Rhizarian Plasmodiophora brassicae reveals insights in its biotrophic life cycle and the origin of chitin synthesis.</title>
        <authorList>
            <person name="Schwelm A."/>
            <person name="Fogelqvist J."/>
            <person name="Knaust A."/>
            <person name="Julke S."/>
            <person name="Lilja T."/>
            <person name="Dhandapani V."/>
            <person name="Bonilla-Rosso G."/>
            <person name="Karlsson M."/>
            <person name="Shevchenko A."/>
            <person name="Choi S.R."/>
            <person name="Kim H.G."/>
            <person name="Park J.Y."/>
            <person name="Lim Y.P."/>
            <person name="Ludwig-Muller J."/>
            <person name="Dixelius C."/>
        </authorList>
    </citation>
    <scope>NUCLEOTIDE SEQUENCE</scope>
    <source>
        <tissue evidence="8">Potato root galls</tissue>
    </source>
</reference>
<dbReference type="InterPro" id="IPR002939">
    <property type="entry name" value="DnaJ_C"/>
</dbReference>
<dbReference type="CDD" id="cd06257">
    <property type="entry name" value="DnaJ"/>
    <property type="match status" value="1"/>
</dbReference>
<dbReference type="PROSITE" id="PS51188">
    <property type="entry name" value="ZF_CR"/>
    <property type="match status" value="1"/>
</dbReference>
<dbReference type="Pfam" id="PF00226">
    <property type="entry name" value="DnaJ"/>
    <property type="match status" value="1"/>
</dbReference>
<dbReference type="GO" id="GO:0030544">
    <property type="term" value="F:Hsp70 protein binding"/>
    <property type="evidence" value="ECO:0007669"/>
    <property type="project" value="InterPro"/>
</dbReference>
<evidence type="ECO:0000256" key="1">
    <source>
        <dbReference type="ARBA" id="ARBA00022723"/>
    </source>
</evidence>
<dbReference type="EMBL" id="HACM01011337">
    <property type="protein sequence ID" value="CRZ11779.1"/>
    <property type="molecule type" value="Transcribed_RNA"/>
</dbReference>
<dbReference type="Gene3D" id="1.10.287.110">
    <property type="entry name" value="DnaJ domain"/>
    <property type="match status" value="1"/>
</dbReference>
<keyword evidence="4 5" id="KW-0862">Zinc</keyword>
<name>A0A0H5RST8_9EUKA</name>
<evidence type="ECO:0000259" key="7">
    <source>
        <dbReference type="PROSITE" id="PS51188"/>
    </source>
</evidence>
<dbReference type="InterPro" id="IPR036410">
    <property type="entry name" value="HSP_DnaJ_Cys-rich_dom_sf"/>
</dbReference>
<dbReference type="Gene3D" id="2.60.260.20">
    <property type="entry name" value="Urease metallochaperone UreE, N-terminal domain"/>
    <property type="match status" value="2"/>
</dbReference>
<dbReference type="SUPFAM" id="SSF49493">
    <property type="entry name" value="HSP40/DnaJ peptide-binding domain"/>
    <property type="match status" value="2"/>
</dbReference>
<feature type="domain" description="J" evidence="6">
    <location>
        <begin position="8"/>
        <end position="69"/>
    </location>
</feature>
<dbReference type="InterPro" id="IPR044713">
    <property type="entry name" value="DNJA1/2-like"/>
</dbReference>
<dbReference type="SMART" id="SM00271">
    <property type="entry name" value="DnaJ"/>
    <property type="match status" value="1"/>
</dbReference>
<dbReference type="InterPro" id="IPR018253">
    <property type="entry name" value="DnaJ_domain_CS"/>
</dbReference>
<dbReference type="SUPFAM" id="SSF57938">
    <property type="entry name" value="DnaJ/Hsp40 cysteine-rich domain"/>
    <property type="match status" value="1"/>
</dbReference>
<dbReference type="Gene3D" id="2.10.230.10">
    <property type="entry name" value="Heat shock protein DnaJ, cysteine-rich domain"/>
    <property type="match status" value="1"/>
</dbReference>
<evidence type="ECO:0008006" key="9">
    <source>
        <dbReference type="Google" id="ProtNLM"/>
    </source>
</evidence>
<dbReference type="PANTHER" id="PTHR43888">
    <property type="entry name" value="DNAJ-LIKE-2, ISOFORM A-RELATED"/>
    <property type="match status" value="1"/>
</dbReference>
<evidence type="ECO:0000259" key="6">
    <source>
        <dbReference type="PROSITE" id="PS50076"/>
    </source>
</evidence>
<dbReference type="PROSITE" id="PS50076">
    <property type="entry name" value="DNAJ_2"/>
    <property type="match status" value="1"/>
</dbReference>
<sequence length="392" mass="44162">MTVPFDDCLYDVLGVKSDATQAEIGAVWRKLAILHHPDKGGDQEKFKAIRRAYDVLRNKSKRQIYDRFGMKGVSIGLFSDGYHRDSNVNVSGPSRFNLFNLFRTQSQPNPPNCGPKGPAVEMNLALPLEILLKGASKRIKLKRQIPCHYCRGTGCRSRISDTECLTCDGFGAHVIQLRIDKGPDDPRQREEKRIICPTCDGLGIMVPHSQKCEYCCGRRLEPETVQVTIDIPAGSRHGDRIVINGVADQLPYRRPGDLVVVIDELQHERFRRVQDDLVITDRISLVDALTGASLLLRHLDGRLLNVKTSRKEILSSDNCIVVPNEGFPKKDFPIQKGNLYIRLQIEFPKDGAFDRHAVEVLKRILPQLSKPLEPDCKTKETPIHVKGSRMKS</sequence>
<dbReference type="GO" id="GO:0006457">
    <property type="term" value="P:protein folding"/>
    <property type="evidence" value="ECO:0007669"/>
    <property type="project" value="InterPro"/>
</dbReference>
<dbReference type="PRINTS" id="PR00625">
    <property type="entry name" value="JDOMAIN"/>
</dbReference>
<organism evidence="8">
    <name type="scientific">Spongospora subterranea</name>
    <dbReference type="NCBI Taxonomy" id="70186"/>
    <lineage>
        <taxon>Eukaryota</taxon>
        <taxon>Sar</taxon>
        <taxon>Rhizaria</taxon>
        <taxon>Endomyxa</taxon>
        <taxon>Phytomyxea</taxon>
        <taxon>Plasmodiophorida</taxon>
        <taxon>Plasmodiophoridae</taxon>
        <taxon>Spongospora</taxon>
    </lineage>
</organism>
<dbReference type="GO" id="GO:0051082">
    <property type="term" value="F:unfolded protein binding"/>
    <property type="evidence" value="ECO:0007669"/>
    <property type="project" value="InterPro"/>
</dbReference>
<keyword evidence="2" id="KW-0677">Repeat</keyword>
<dbReference type="CDD" id="cd10747">
    <property type="entry name" value="DnaJ_C"/>
    <property type="match status" value="1"/>
</dbReference>
<dbReference type="InterPro" id="IPR001623">
    <property type="entry name" value="DnaJ_domain"/>
</dbReference>
<dbReference type="AlphaFoldDB" id="A0A0H5RST8"/>
<dbReference type="FunFam" id="2.60.260.20:FF:000003">
    <property type="entry name" value="DnaJ subfamily A member 2"/>
    <property type="match status" value="1"/>
</dbReference>